<proteinExistence type="predicted"/>
<evidence type="ECO:0008006" key="4">
    <source>
        <dbReference type="Google" id="ProtNLM"/>
    </source>
</evidence>
<feature type="signal peptide" evidence="1">
    <location>
        <begin position="1"/>
        <end position="21"/>
    </location>
</feature>
<keyword evidence="3" id="KW-1185">Reference proteome</keyword>
<dbReference type="RefSeq" id="WP_345253274.1">
    <property type="nucleotide sequence ID" value="NZ_BAABGY010000002.1"/>
</dbReference>
<evidence type="ECO:0000313" key="3">
    <source>
        <dbReference type="Proteomes" id="UP001501725"/>
    </source>
</evidence>
<sequence>MRLPAFLLALAFFASVLVASAQAPLRLPAGTHRVPFEWLSSSTPAGPEPHAALLLPVVLPGCPERLYLQFDLGAPHTILYTDAVAGLRARHPRSLPAPDSAGRLRAFAFRLGTMAVEAPSIGLKDYDTSGAGPRIIGTAGSDLVAGRIVAIDYPGRALVFGDSLPAPLRAGDMTPLVWAAGRVLLPAVVQGRETMLFFDTGSSAFPLLTDSMQAAALSTRGAAMVSYPVRSWGRTLTANQAASADSITIGHRRLPLRTVTWMGGVPSAQVEGMRRMGIGGMTGNALFSGSVLVLDLKAKQFAVLPAGAPDRPATGSGHNRKR</sequence>
<organism evidence="2 3">
    <name type="scientific">Flaviaesturariibacter amylovorans</name>
    <dbReference type="NCBI Taxonomy" id="1084520"/>
    <lineage>
        <taxon>Bacteria</taxon>
        <taxon>Pseudomonadati</taxon>
        <taxon>Bacteroidota</taxon>
        <taxon>Chitinophagia</taxon>
        <taxon>Chitinophagales</taxon>
        <taxon>Chitinophagaceae</taxon>
        <taxon>Flaviaestuariibacter</taxon>
    </lineage>
</organism>
<accession>A0ABP8GAU1</accession>
<protein>
    <recommendedName>
        <fullName evidence="4">Aspartyl protease</fullName>
    </recommendedName>
</protein>
<reference evidence="3" key="1">
    <citation type="journal article" date="2019" name="Int. J. Syst. Evol. Microbiol.">
        <title>The Global Catalogue of Microorganisms (GCM) 10K type strain sequencing project: providing services to taxonomists for standard genome sequencing and annotation.</title>
        <authorList>
            <consortium name="The Broad Institute Genomics Platform"/>
            <consortium name="The Broad Institute Genome Sequencing Center for Infectious Disease"/>
            <person name="Wu L."/>
            <person name="Ma J."/>
        </authorList>
    </citation>
    <scope>NUCLEOTIDE SEQUENCE [LARGE SCALE GENOMIC DNA]</scope>
    <source>
        <strain evidence="3">JCM 17919</strain>
    </source>
</reference>
<evidence type="ECO:0000256" key="1">
    <source>
        <dbReference type="SAM" id="SignalP"/>
    </source>
</evidence>
<dbReference type="Proteomes" id="UP001501725">
    <property type="component" value="Unassembled WGS sequence"/>
</dbReference>
<dbReference type="EMBL" id="BAABGY010000002">
    <property type="protein sequence ID" value="GAA4320802.1"/>
    <property type="molecule type" value="Genomic_DNA"/>
</dbReference>
<comment type="caution">
    <text evidence="2">The sequence shown here is derived from an EMBL/GenBank/DDBJ whole genome shotgun (WGS) entry which is preliminary data.</text>
</comment>
<gene>
    <name evidence="2" type="ORF">GCM10023184_06170</name>
</gene>
<keyword evidence="1" id="KW-0732">Signal</keyword>
<name>A0ABP8GAU1_9BACT</name>
<evidence type="ECO:0000313" key="2">
    <source>
        <dbReference type="EMBL" id="GAA4320802.1"/>
    </source>
</evidence>
<feature type="chain" id="PRO_5046965706" description="Aspartyl protease" evidence="1">
    <location>
        <begin position="22"/>
        <end position="322"/>
    </location>
</feature>